<comment type="activity regulation">
    <text evidence="9">Requires K(+) for maximal activity.</text>
</comment>
<dbReference type="EMBL" id="CP159307">
    <property type="protein sequence ID" value="XCH32813.1"/>
    <property type="molecule type" value="Genomic_DNA"/>
</dbReference>
<feature type="transmembrane region" description="Helical" evidence="9">
    <location>
        <begin position="230"/>
        <end position="250"/>
    </location>
</feature>
<sequence length="681" mass="69970">MDPVLIALGCGVLGLVIAYFLARFVLSQDEGNARVREIAAAIKEGALAFLGREYRVLAVFVAIVTLVLVFVPALGWKVALAFVFGAICSGLAGYVGMTIAVRANSRTAAAAAKSLNHGLKVSFRAGSVMGMTVVAIGLLGLSLLYFAFSEDPSFLAIIPGYGFGASSVAIFARVGGGIYTKGADTGADIVGKVEQSIPEDDPRNAAVIADFVGDNVGDVAGMGADLFESYVDSIIATMALSTIAVFSTRLGEPLIVGTDPAAAFWLPMLVAAGGILASIIGIFSVRVGEKLEMKALLNALRRGTYIAAGLSLVFSFIAVSFLADIRLFVAIVAGLAAGLAIGESTNYFTSYVYKPTLKIAEASQTGAATNIIAGFGNGLMSTAPPVLFIVIAVVVAYNFGDIYGVALAGVGMLATLGIQDATDAYGPVADNAGGIVEMSGMPHEIRERTDALDSLGNTTAAIGKGFAIGSAGLTALALLLSYTLAVGITPSQISLLDPHVLVGLFLGGLLPAVFCAMTLQAVGKTGASIVNEVRRQFREIPGLMEGTGKAEYARCVDICTREAIHQMILPGVVTVLAPITVAFIFGKVALGGFLIGATVTGFILAVAFSNAGGSWDNAKKWVETGAYGGKKSPAHKATVIGDTVGDPMKDTSGPSLNIMIKLVSIISLVLAPVIADMTGII</sequence>
<feature type="transmembrane region" description="Helical" evidence="9">
    <location>
        <begin position="121"/>
        <end position="148"/>
    </location>
</feature>
<evidence type="ECO:0000256" key="8">
    <source>
        <dbReference type="ARBA" id="ARBA00023136"/>
    </source>
</evidence>
<evidence type="ECO:0000256" key="9">
    <source>
        <dbReference type="HAMAP-Rule" id="MF_01129"/>
    </source>
</evidence>
<comment type="caution">
    <text evidence="9">Lacks conserved residue(s) required for the propagation of feature annotation.</text>
</comment>
<feature type="transmembrane region" description="Helical" evidence="9">
    <location>
        <begin position="6"/>
        <end position="26"/>
    </location>
</feature>
<name>A0AAU8G8K2_9CHLR</name>
<protein>
    <recommendedName>
        <fullName evidence="9">Putative K(+)-stimulated pyrophosphate-energized sodium pump</fullName>
        <ecNumber evidence="9">7.2.3.1</ecNumber>
    </recommendedName>
    <alternativeName>
        <fullName evidence="9">Membrane-bound sodium-translocating pyrophosphatase</fullName>
    </alternativeName>
    <alternativeName>
        <fullName evidence="9">Pyrophosphate-energized inorganic pyrophosphatase</fullName>
        <shortName evidence="9">Na(+)-PPase</shortName>
    </alternativeName>
</protein>
<keyword evidence="9" id="KW-0739">Sodium transport</keyword>
<dbReference type="PIRSF" id="PIRSF001265">
    <property type="entry name" value="H+-PPase"/>
    <property type="match status" value="1"/>
</dbReference>
<evidence type="ECO:0000256" key="1">
    <source>
        <dbReference type="ARBA" id="ARBA00004127"/>
    </source>
</evidence>
<feature type="transmembrane region" description="Helical" evidence="9">
    <location>
        <begin position="370"/>
        <end position="396"/>
    </location>
</feature>
<dbReference type="EC" id="7.2.3.1" evidence="9"/>
<keyword evidence="9" id="KW-0915">Sodium</keyword>
<keyword evidence="7 9" id="KW-0406">Ion transport</keyword>
<feature type="transmembrane region" description="Helical" evidence="9">
    <location>
        <begin position="304"/>
        <end position="322"/>
    </location>
</feature>
<comment type="cofactor">
    <cofactor evidence="9">
        <name>Mg(2+)</name>
        <dbReference type="ChEBI" id="CHEBI:18420"/>
    </cofactor>
</comment>
<comment type="similarity">
    <text evidence="9">Belongs to the H(+)-translocating pyrophosphatase (TC 3.A.10) family. K(+)-stimulated subfamily.</text>
</comment>
<evidence type="ECO:0000313" key="10">
    <source>
        <dbReference type="EMBL" id="XCH32813.1"/>
    </source>
</evidence>
<evidence type="ECO:0000256" key="7">
    <source>
        <dbReference type="ARBA" id="ARBA00023065"/>
    </source>
</evidence>
<feature type="transmembrane region" description="Helical" evidence="9">
    <location>
        <begin position="500"/>
        <end position="519"/>
    </location>
</feature>
<dbReference type="GO" id="GO:0005886">
    <property type="term" value="C:plasma membrane"/>
    <property type="evidence" value="ECO:0007669"/>
    <property type="project" value="UniProtKB-SubCell"/>
</dbReference>
<feature type="transmembrane region" description="Helical" evidence="9">
    <location>
        <begin position="80"/>
        <end position="101"/>
    </location>
</feature>
<feature type="site" description="Determinant of potassium dependence" evidence="9">
    <location>
        <position position="460"/>
    </location>
</feature>
<feature type="transmembrane region" description="Helical" evidence="9">
    <location>
        <begin position="262"/>
        <end position="283"/>
    </location>
</feature>
<dbReference type="GO" id="GO:0012505">
    <property type="term" value="C:endomembrane system"/>
    <property type="evidence" value="ECO:0007669"/>
    <property type="project" value="UniProtKB-SubCell"/>
</dbReference>
<keyword evidence="2 9" id="KW-0813">Transport</keyword>
<evidence type="ECO:0000256" key="2">
    <source>
        <dbReference type="ARBA" id="ARBA00022448"/>
    </source>
</evidence>
<proteinExistence type="inferred from homology"/>
<dbReference type="GO" id="GO:0030955">
    <property type="term" value="F:potassium ion binding"/>
    <property type="evidence" value="ECO:0007669"/>
    <property type="project" value="UniProtKB-UniRule"/>
</dbReference>
<feature type="transmembrane region" description="Helical" evidence="9">
    <location>
        <begin position="567"/>
        <end position="586"/>
    </location>
</feature>
<evidence type="ECO:0000256" key="3">
    <source>
        <dbReference type="ARBA" id="ARBA00022692"/>
    </source>
</evidence>
<keyword evidence="5 9" id="KW-1278">Translocase</keyword>
<dbReference type="GO" id="GO:0006814">
    <property type="term" value="P:sodium ion transport"/>
    <property type="evidence" value="ECO:0007669"/>
    <property type="project" value="UniProtKB-UniRule"/>
</dbReference>
<feature type="transmembrane region" description="Helical" evidence="9">
    <location>
        <begin position="592"/>
        <end position="611"/>
    </location>
</feature>
<dbReference type="RefSeq" id="WP_353714083.1">
    <property type="nucleotide sequence ID" value="NZ_CP159307.1"/>
</dbReference>
<evidence type="ECO:0000256" key="5">
    <source>
        <dbReference type="ARBA" id="ARBA00022967"/>
    </source>
</evidence>
<feature type="transmembrane region" description="Helical" evidence="9">
    <location>
        <begin position="328"/>
        <end position="349"/>
    </location>
</feature>
<comment type="subunit">
    <text evidence="9">Homodimer.</text>
</comment>
<dbReference type="AlphaFoldDB" id="A0AAU8G8K2"/>
<gene>
    <name evidence="9" type="primary">hppA</name>
    <name evidence="10" type="ORF">ABV300_06530</name>
</gene>
<comment type="function">
    <text evidence="9">Sodium pump that utilizes the energy of pyrophosphate hydrolysis as the driving force for Na(+) movement across the membrane.</text>
</comment>
<keyword evidence="9" id="KW-0630">Potassium</keyword>
<comment type="catalytic activity">
    <reaction evidence="9">
        <text>Na(+)(in) + diphosphate + H2O = Na(+)(out) + 2 phosphate + H(+)</text>
        <dbReference type="Rhea" id="RHEA:57884"/>
        <dbReference type="ChEBI" id="CHEBI:15377"/>
        <dbReference type="ChEBI" id="CHEBI:15378"/>
        <dbReference type="ChEBI" id="CHEBI:29101"/>
        <dbReference type="ChEBI" id="CHEBI:33019"/>
        <dbReference type="ChEBI" id="CHEBI:43474"/>
        <dbReference type="EC" id="7.2.3.1"/>
    </reaction>
</comment>
<dbReference type="NCBIfam" id="NF001960">
    <property type="entry name" value="PRK00733.3-5"/>
    <property type="match status" value="1"/>
</dbReference>
<accession>A0AAU8G8K2</accession>
<reference evidence="10" key="1">
    <citation type="submission" date="2024-06" db="EMBL/GenBank/DDBJ databases">
        <title>A Novel Isolate, Dehalogenimonas sp. Strain 4OHTPN, Dechlorinates Aromatic 4 Hydroxy chlorothalonil by a Novel Reductive Dehalogenase.</title>
        <authorList>
            <person name="Liu G."/>
        </authorList>
    </citation>
    <scope>NUCLEOTIDE SEQUENCE</scope>
    <source>
        <strain evidence="10">4OHTPN</strain>
    </source>
</reference>
<dbReference type="HAMAP" id="MF_01129">
    <property type="entry name" value="PPase_energized_pump"/>
    <property type="match status" value="1"/>
</dbReference>
<feature type="transmembrane region" description="Helical" evidence="9">
    <location>
        <begin position="466"/>
        <end position="488"/>
    </location>
</feature>
<dbReference type="NCBIfam" id="TIGR01104">
    <property type="entry name" value="V_PPase"/>
    <property type="match status" value="1"/>
</dbReference>
<feature type="transmembrane region" description="Helical" evidence="9">
    <location>
        <begin position="154"/>
        <end position="172"/>
    </location>
</feature>
<dbReference type="PANTHER" id="PTHR31998">
    <property type="entry name" value="K(+)-INSENSITIVE PYROPHOSPHATE-ENERGIZED PROTON PUMP"/>
    <property type="match status" value="1"/>
</dbReference>
<dbReference type="GO" id="GO:0004427">
    <property type="term" value="F:inorganic diphosphate phosphatase activity"/>
    <property type="evidence" value="ECO:0007669"/>
    <property type="project" value="UniProtKB-UniRule"/>
</dbReference>
<organism evidence="10">
    <name type="scientific">Dehalogenimonas sp. 4OHTPN</name>
    <dbReference type="NCBI Taxonomy" id="3166643"/>
    <lineage>
        <taxon>Bacteria</taxon>
        <taxon>Bacillati</taxon>
        <taxon>Chloroflexota</taxon>
        <taxon>Dehalococcoidia</taxon>
        <taxon>Dehalococcoidales</taxon>
        <taxon>Dehalococcoidaceae</taxon>
        <taxon>Dehalogenimonas</taxon>
    </lineage>
</organism>
<comment type="subcellular location">
    <subcellularLocation>
        <location evidence="9">Cell membrane</location>
        <topology evidence="9">Multi-pass membrane protein</topology>
    </subcellularLocation>
    <subcellularLocation>
        <location evidence="1">Endomembrane system</location>
        <topology evidence="1">Multi-pass membrane protein</topology>
    </subcellularLocation>
</comment>
<keyword evidence="9" id="KW-1003">Cell membrane</keyword>
<dbReference type="GO" id="GO:0009678">
    <property type="term" value="F:diphosphate hydrolysis-driven proton transmembrane transporter activity"/>
    <property type="evidence" value="ECO:0007669"/>
    <property type="project" value="UniProtKB-UniRule"/>
</dbReference>
<feature type="transmembrane region" description="Helical" evidence="9">
    <location>
        <begin position="56"/>
        <end position="74"/>
    </location>
</feature>
<dbReference type="InterPro" id="IPR004131">
    <property type="entry name" value="PPase-energised_H-pump"/>
</dbReference>
<keyword evidence="10" id="KW-0378">Hydrolase</keyword>
<evidence type="ECO:0000256" key="6">
    <source>
        <dbReference type="ARBA" id="ARBA00022989"/>
    </source>
</evidence>
<keyword evidence="4 9" id="KW-0460">Magnesium</keyword>
<keyword evidence="3 9" id="KW-0812">Transmembrane</keyword>
<dbReference type="Pfam" id="PF03030">
    <property type="entry name" value="H_PPase"/>
    <property type="match status" value="1"/>
</dbReference>
<evidence type="ECO:0000256" key="4">
    <source>
        <dbReference type="ARBA" id="ARBA00022842"/>
    </source>
</evidence>
<dbReference type="GO" id="GO:0000287">
    <property type="term" value="F:magnesium ion binding"/>
    <property type="evidence" value="ECO:0007669"/>
    <property type="project" value="UniProtKB-UniRule"/>
</dbReference>
<keyword evidence="8 9" id="KW-0472">Membrane</keyword>
<dbReference type="NCBIfam" id="NF001958">
    <property type="entry name" value="PRK00733.3-3"/>
    <property type="match status" value="1"/>
</dbReference>
<keyword evidence="6 9" id="KW-1133">Transmembrane helix</keyword>
<feature type="transmembrane region" description="Helical" evidence="9">
    <location>
        <begin position="658"/>
        <end position="675"/>
    </location>
</feature>